<evidence type="ECO:0000313" key="9">
    <source>
        <dbReference type="EMBL" id="CEM45926.1"/>
    </source>
</evidence>
<dbReference type="GO" id="GO:0006508">
    <property type="term" value="P:proteolysis"/>
    <property type="evidence" value="ECO:0007669"/>
    <property type="project" value="UniProtKB-KW"/>
</dbReference>
<evidence type="ECO:0000256" key="6">
    <source>
        <dbReference type="ARBA" id="ARBA00033208"/>
    </source>
</evidence>
<feature type="region of interest" description="Disordered" evidence="7">
    <location>
        <begin position="1"/>
        <end position="27"/>
    </location>
</feature>
<dbReference type="InterPro" id="IPR003903">
    <property type="entry name" value="UIM_dom"/>
</dbReference>
<feature type="compositionally biased region" description="Low complexity" evidence="7">
    <location>
        <begin position="45"/>
        <end position="73"/>
    </location>
</feature>
<dbReference type="SMART" id="SM00726">
    <property type="entry name" value="UIM"/>
    <property type="match status" value="2"/>
</dbReference>
<proteinExistence type="inferred from homology"/>
<evidence type="ECO:0000256" key="5">
    <source>
        <dbReference type="ARBA" id="ARBA00022786"/>
    </source>
</evidence>
<gene>
    <name evidence="9" type="ORF">Cvel_7707</name>
</gene>
<dbReference type="PANTHER" id="PTHR12473">
    <property type="entry name" value="UBIQUITIN CARBOXYL-TERMINAL HYDROLASE MINDY-4-RELATED"/>
    <property type="match status" value="1"/>
</dbReference>
<feature type="domain" description="EF-hand" evidence="8">
    <location>
        <begin position="480"/>
        <end position="515"/>
    </location>
</feature>
<feature type="region of interest" description="Disordered" evidence="7">
    <location>
        <begin position="42"/>
        <end position="97"/>
    </location>
</feature>
<dbReference type="SMART" id="SM01174">
    <property type="entry name" value="DUF4205"/>
    <property type="match status" value="1"/>
</dbReference>
<dbReference type="VEuPathDB" id="CryptoDB:Cvel_7707"/>
<dbReference type="EMBL" id="CDMZ01003323">
    <property type="protein sequence ID" value="CEM45926.1"/>
    <property type="molecule type" value="Genomic_DNA"/>
</dbReference>
<evidence type="ECO:0000256" key="3">
    <source>
        <dbReference type="ARBA" id="ARBA00011074"/>
    </source>
</evidence>
<comment type="catalytic activity">
    <reaction evidence="1">
        <text>Thiol-dependent hydrolysis of ester, thioester, amide, peptide and isopeptide bonds formed by the C-terminal Gly of ubiquitin (a 76-residue protein attached to proteins as an intracellular targeting signal).</text>
        <dbReference type="EC" id="3.4.19.12"/>
    </reaction>
</comment>
<evidence type="ECO:0000256" key="1">
    <source>
        <dbReference type="ARBA" id="ARBA00000707"/>
    </source>
</evidence>
<reference evidence="9" key="1">
    <citation type="submission" date="2014-11" db="EMBL/GenBank/DDBJ databases">
        <authorList>
            <person name="Otto D Thomas"/>
            <person name="Naeem Raeece"/>
        </authorList>
    </citation>
    <scope>NUCLEOTIDE SEQUENCE</scope>
</reference>
<dbReference type="GO" id="GO:0071108">
    <property type="term" value="P:protein K48-linked deubiquitination"/>
    <property type="evidence" value="ECO:0007669"/>
    <property type="project" value="InterPro"/>
</dbReference>
<dbReference type="AlphaFoldDB" id="A0A0G4HNW5"/>
<dbReference type="EC" id="3.4.19.12" evidence="4"/>
<dbReference type="GO" id="GO:0005509">
    <property type="term" value="F:calcium ion binding"/>
    <property type="evidence" value="ECO:0007669"/>
    <property type="project" value="InterPro"/>
</dbReference>
<sequence>MDEDEALRQAIQASLQGQPPVAATDDDEELKRAIALSLGEALSQAPGQAPGTGSSGSAAAAGPAAAAAAAAAPTGGGGAGATEISPENFLEPSQKAPSDVFTPLEKLLTVDEWDADGVGGAADSAGANQAPVDGRGKLRGYEETAYMPGEGAPSGGAVTPSEVPPATLQSWMSLVFGSNPKEVDVHRWLWQGFQFDAGPLTRWGLRQKQGGPCGVLAPLQCLLLGSLLFGLSGTGARGEGEAVGIRMETGEAGVKQSTKLPGPLSAGALGHRQRWAALINALAYCLFQATCLSSYRIVALRQLRGDPEAEPLPFRTVVSEMKAWTFSFGSASDLSKWLASPEGLALLRGPTGVLSLVLSLVHTRGEEKIRTDVDDPENPLVGMFGHCSQELVNLLLTGRAHSNVFDNVKSLGDGMDLVLKGILSETTVGYLSELEVMRYTEVGTHLKHPRLPVWVLGSPDHYVSVFAADRKVALQSVEDLFETKALRVFRKYDTEHAGFVSVAFLEEICRELGARTKKEVDEVWVGLGKPQDGDMILWSVLSSLIRQKAKEENTARGARSPPEKFVLFLYDGQDPPGPNVSAWWLERTDVDLSQAQPDGADASLAAVAQTVWKGALLTEVEIDSAEPSASS</sequence>
<dbReference type="PROSITE" id="PS50222">
    <property type="entry name" value="EF_HAND_2"/>
    <property type="match status" value="1"/>
</dbReference>
<comment type="similarity">
    <text evidence="3">Belongs to the MINDY deubiquitinase family. FAM188 subfamily.</text>
</comment>
<dbReference type="Pfam" id="PF02809">
    <property type="entry name" value="UIM"/>
    <property type="match status" value="2"/>
</dbReference>
<accession>A0A0G4HNW5</accession>
<dbReference type="Pfam" id="PF13898">
    <property type="entry name" value="MINDY-3_4_CD"/>
    <property type="match status" value="1"/>
</dbReference>
<protein>
    <recommendedName>
        <fullName evidence="4">ubiquitinyl hydrolase 1</fullName>
        <ecNumber evidence="4">3.4.19.12</ecNumber>
    </recommendedName>
    <alternativeName>
        <fullName evidence="6">Deubiquitinating enzyme MINDY-3</fullName>
    </alternativeName>
</protein>
<dbReference type="SUPFAM" id="SSF47473">
    <property type="entry name" value="EF-hand"/>
    <property type="match status" value="1"/>
</dbReference>
<dbReference type="InterPro" id="IPR025257">
    <property type="entry name" value="MINDY-3/4_CD"/>
</dbReference>
<dbReference type="InterPro" id="IPR011992">
    <property type="entry name" value="EF-hand-dom_pair"/>
</dbReference>
<name>A0A0G4HNW5_9ALVE</name>
<dbReference type="GO" id="GO:0004843">
    <property type="term" value="F:cysteine-type deubiquitinase activity"/>
    <property type="evidence" value="ECO:0007669"/>
    <property type="project" value="UniProtKB-EC"/>
</dbReference>
<organism evidence="9">
    <name type="scientific">Chromera velia CCMP2878</name>
    <dbReference type="NCBI Taxonomy" id="1169474"/>
    <lineage>
        <taxon>Eukaryota</taxon>
        <taxon>Sar</taxon>
        <taxon>Alveolata</taxon>
        <taxon>Colpodellida</taxon>
        <taxon>Chromeraceae</taxon>
        <taxon>Chromera</taxon>
    </lineage>
</organism>
<comment type="function">
    <text evidence="2">Hydrolase that can remove 'Lys-48'-linked conjugated ubiquitin from proteins.</text>
</comment>
<dbReference type="PROSITE" id="PS50330">
    <property type="entry name" value="UIM"/>
    <property type="match status" value="2"/>
</dbReference>
<keyword evidence="5" id="KW-0833">Ubl conjugation pathway</keyword>
<dbReference type="InterPro" id="IPR002048">
    <property type="entry name" value="EF_hand_dom"/>
</dbReference>
<evidence type="ECO:0000259" key="8">
    <source>
        <dbReference type="PROSITE" id="PS50222"/>
    </source>
</evidence>
<dbReference type="GO" id="GO:1990380">
    <property type="term" value="F:K48-linked deubiquitinase activity"/>
    <property type="evidence" value="ECO:0007669"/>
    <property type="project" value="InterPro"/>
</dbReference>
<evidence type="ECO:0000256" key="4">
    <source>
        <dbReference type="ARBA" id="ARBA00012759"/>
    </source>
</evidence>
<dbReference type="InterPro" id="IPR039785">
    <property type="entry name" value="MINY3/4"/>
</dbReference>
<evidence type="ECO:0000256" key="2">
    <source>
        <dbReference type="ARBA" id="ARBA00002107"/>
    </source>
</evidence>
<dbReference type="PANTHER" id="PTHR12473:SF8">
    <property type="entry name" value="UBIQUITIN CARBOXYL-TERMINAL HYDROLASE MINDY-4-RELATED"/>
    <property type="match status" value="1"/>
</dbReference>
<dbReference type="PhylomeDB" id="A0A0G4HNW5"/>
<evidence type="ECO:0000256" key="7">
    <source>
        <dbReference type="SAM" id="MobiDB-lite"/>
    </source>
</evidence>